<dbReference type="EMBL" id="KK107185">
    <property type="protein sequence ID" value="EZA55853.1"/>
    <property type="molecule type" value="Genomic_DNA"/>
</dbReference>
<dbReference type="OrthoDB" id="7552133at2759"/>
<name>A0A026WIQ0_OOCBI</name>
<keyword evidence="1" id="KW-0479">Metal-binding</keyword>
<protein>
    <recommendedName>
        <fullName evidence="7">THAP-type domain-containing protein</fullName>
    </recommendedName>
</protein>
<feature type="domain" description="THAP-type" evidence="7">
    <location>
        <begin position="1"/>
        <end position="81"/>
    </location>
</feature>
<proteinExistence type="predicted"/>
<dbReference type="GO" id="GO:0008270">
    <property type="term" value="F:zinc ion binding"/>
    <property type="evidence" value="ECO:0007669"/>
    <property type="project" value="UniProtKB-KW"/>
</dbReference>
<keyword evidence="4 5" id="KW-0238">DNA-binding</keyword>
<dbReference type="GO" id="GO:0003677">
    <property type="term" value="F:DNA binding"/>
    <property type="evidence" value="ECO:0007669"/>
    <property type="project" value="UniProtKB-UniRule"/>
</dbReference>
<dbReference type="Proteomes" id="UP000279307">
    <property type="component" value="Chromosome 12"/>
</dbReference>
<dbReference type="SMART" id="SM00980">
    <property type="entry name" value="THAP"/>
    <property type="match status" value="1"/>
</dbReference>
<feature type="region of interest" description="Disordered" evidence="6">
    <location>
        <begin position="78"/>
        <end position="117"/>
    </location>
</feature>
<evidence type="ECO:0000256" key="1">
    <source>
        <dbReference type="ARBA" id="ARBA00022723"/>
    </source>
</evidence>
<keyword evidence="2 5" id="KW-0863">Zinc-finger</keyword>
<keyword evidence="3" id="KW-0862">Zinc</keyword>
<dbReference type="PROSITE" id="PS50950">
    <property type="entry name" value="ZF_THAP"/>
    <property type="match status" value="1"/>
</dbReference>
<dbReference type="OMA" id="MGRVCCV"/>
<evidence type="ECO:0000256" key="6">
    <source>
        <dbReference type="SAM" id="MobiDB-lite"/>
    </source>
</evidence>
<keyword evidence="10" id="KW-1185">Reference proteome</keyword>
<dbReference type="SUPFAM" id="SSF57716">
    <property type="entry name" value="Glucocorticoid receptor-like (DNA-binding domain)"/>
    <property type="match status" value="1"/>
</dbReference>
<evidence type="ECO:0000313" key="11">
    <source>
        <dbReference type="Proteomes" id="UP000279307"/>
    </source>
</evidence>
<reference evidence="9" key="3">
    <citation type="submission" date="2018-07" db="EMBL/GenBank/DDBJ databases">
        <authorList>
            <person name="Mckenzie S.K."/>
            <person name="Kronauer D.J.C."/>
        </authorList>
    </citation>
    <scope>NUCLEOTIDE SEQUENCE</scope>
    <source>
        <strain evidence="9">Clonal line C1</strain>
    </source>
</reference>
<evidence type="ECO:0000256" key="2">
    <source>
        <dbReference type="ARBA" id="ARBA00022771"/>
    </source>
</evidence>
<evidence type="ECO:0000256" key="4">
    <source>
        <dbReference type="ARBA" id="ARBA00023125"/>
    </source>
</evidence>
<reference evidence="9 11" key="2">
    <citation type="journal article" date="2018" name="Genome Res.">
        <title>The genomic architecture and molecular evolution of ant odorant receptors.</title>
        <authorList>
            <person name="McKenzie S.K."/>
            <person name="Kronauer D.J.C."/>
        </authorList>
    </citation>
    <scope>NUCLEOTIDE SEQUENCE [LARGE SCALE GENOMIC DNA]</scope>
    <source>
        <strain evidence="9">Clonal line C1</strain>
    </source>
</reference>
<organism evidence="8 10">
    <name type="scientific">Ooceraea biroi</name>
    <name type="common">Clonal raider ant</name>
    <name type="synonym">Cerapachys biroi</name>
    <dbReference type="NCBI Taxonomy" id="2015173"/>
    <lineage>
        <taxon>Eukaryota</taxon>
        <taxon>Metazoa</taxon>
        <taxon>Ecdysozoa</taxon>
        <taxon>Arthropoda</taxon>
        <taxon>Hexapoda</taxon>
        <taxon>Insecta</taxon>
        <taxon>Pterygota</taxon>
        <taxon>Neoptera</taxon>
        <taxon>Endopterygota</taxon>
        <taxon>Hymenoptera</taxon>
        <taxon>Apocrita</taxon>
        <taxon>Aculeata</taxon>
        <taxon>Formicoidea</taxon>
        <taxon>Formicidae</taxon>
        <taxon>Dorylinae</taxon>
        <taxon>Ooceraea</taxon>
    </lineage>
</organism>
<evidence type="ECO:0000259" key="7">
    <source>
        <dbReference type="PROSITE" id="PS50950"/>
    </source>
</evidence>
<evidence type="ECO:0000313" key="8">
    <source>
        <dbReference type="EMBL" id="EZA55853.1"/>
    </source>
</evidence>
<reference evidence="8 10" key="1">
    <citation type="journal article" date="2014" name="Curr. Biol.">
        <title>The genome of the clonal raider ant Cerapachys biroi.</title>
        <authorList>
            <person name="Oxley P.R."/>
            <person name="Ji L."/>
            <person name="Fetter-Pruneda I."/>
            <person name="McKenzie S.K."/>
            <person name="Li C."/>
            <person name="Hu H."/>
            <person name="Zhang G."/>
            <person name="Kronauer D.J."/>
        </authorList>
    </citation>
    <scope>NUCLEOTIDE SEQUENCE [LARGE SCALE GENOMIC DNA]</scope>
</reference>
<accession>A0A026WIQ0</accession>
<dbReference type="AlphaFoldDB" id="A0A026WIQ0"/>
<evidence type="ECO:0000256" key="3">
    <source>
        <dbReference type="ARBA" id="ARBA00022833"/>
    </source>
</evidence>
<dbReference type="InterPro" id="IPR006612">
    <property type="entry name" value="THAP_Znf"/>
</dbReference>
<evidence type="ECO:0000313" key="9">
    <source>
        <dbReference type="EMBL" id="RLU16115.1"/>
    </source>
</evidence>
<evidence type="ECO:0000256" key="5">
    <source>
        <dbReference type="PROSITE-ProRule" id="PRU00309"/>
    </source>
</evidence>
<sequence length="254" mass="28690">MGRVCCVLGCPSGGDAPSHQIPKNPVLFQKWKDMIYSEKIQHMTDEQISKCTVCYRHFASDDYLITYRVRKLKRGIAPSLNLPNKPASSSSEPDVVKTEPDTESEPLSASASVKEERVEGAGSGEAAAGIALFEDAPETLELRFEESPDRVSSNERVERIDLATEPEFESHCKKERASRRKRARLKQKQLTLLRCKKQAERYERTPTIQRILSLLTSDEVAAAKAKIRRSRYLPKVYVKVYHDIAKSKALSHKT</sequence>
<dbReference type="EMBL" id="QOIP01000012">
    <property type="protein sequence ID" value="RLU16115.1"/>
    <property type="molecule type" value="Genomic_DNA"/>
</dbReference>
<gene>
    <name evidence="9" type="ORF">DMN91_011874</name>
    <name evidence="8" type="ORF">X777_04028</name>
</gene>
<evidence type="ECO:0000313" key="10">
    <source>
        <dbReference type="Proteomes" id="UP000053097"/>
    </source>
</evidence>
<dbReference type="Pfam" id="PF05485">
    <property type="entry name" value="THAP"/>
    <property type="match status" value="1"/>
</dbReference>
<dbReference type="Proteomes" id="UP000053097">
    <property type="component" value="Unassembled WGS sequence"/>
</dbReference>